<dbReference type="InParanoid" id="A0A132B269"/>
<gene>
    <name evidence="2" type="ORF">LY89DRAFT_743810</name>
</gene>
<organism evidence="2 3">
    <name type="scientific">Mollisia scopiformis</name>
    <name type="common">Conifer needle endophyte fungus</name>
    <name type="synonym">Phialocephala scopiformis</name>
    <dbReference type="NCBI Taxonomy" id="149040"/>
    <lineage>
        <taxon>Eukaryota</taxon>
        <taxon>Fungi</taxon>
        <taxon>Dikarya</taxon>
        <taxon>Ascomycota</taxon>
        <taxon>Pezizomycotina</taxon>
        <taxon>Leotiomycetes</taxon>
        <taxon>Helotiales</taxon>
        <taxon>Mollisiaceae</taxon>
        <taxon>Mollisia</taxon>
    </lineage>
</organism>
<name>A0A132B269_MOLSC</name>
<keyword evidence="3" id="KW-1185">Reference proteome</keyword>
<reference evidence="2 3" key="1">
    <citation type="submission" date="2015-10" db="EMBL/GenBank/DDBJ databases">
        <title>Full genome of DAOMC 229536 Phialocephala scopiformis, a fungal endophyte of spruce producing the potent anti-insectan compound rugulosin.</title>
        <authorList>
            <consortium name="DOE Joint Genome Institute"/>
            <person name="Walker A.K."/>
            <person name="Frasz S.L."/>
            <person name="Seifert K.A."/>
            <person name="Miller J.D."/>
            <person name="Mondo S.J."/>
            <person name="Labutti K."/>
            <person name="Lipzen A."/>
            <person name="Dockter R."/>
            <person name="Kennedy M."/>
            <person name="Grigoriev I.V."/>
            <person name="Spatafora J.W."/>
        </authorList>
    </citation>
    <scope>NUCLEOTIDE SEQUENCE [LARGE SCALE GENOMIC DNA]</scope>
    <source>
        <strain evidence="2 3">CBS 120377</strain>
    </source>
</reference>
<dbReference type="AlphaFoldDB" id="A0A132B269"/>
<dbReference type="GeneID" id="28830710"/>
<feature type="compositionally biased region" description="Basic residues" evidence="1">
    <location>
        <begin position="119"/>
        <end position="134"/>
    </location>
</feature>
<protein>
    <submittedName>
        <fullName evidence="2">Uncharacterized protein</fullName>
    </submittedName>
</protein>
<dbReference type="Proteomes" id="UP000070700">
    <property type="component" value="Unassembled WGS sequence"/>
</dbReference>
<evidence type="ECO:0000313" key="3">
    <source>
        <dbReference type="Proteomes" id="UP000070700"/>
    </source>
</evidence>
<feature type="compositionally biased region" description="Polar residues" evidence="1">
    <location>
        <begin position="276"/>
        <end position="287"/>
    </location>
</feature>
<feature type="compositionally biased region" description="Low complexity" evidence="1">
    <location>
        <begin position="138"/>
        <end position="147"/>
    </location>
</feature>
<proteinExistence type="predicted"/>
<accession>A0A132B269</accession>
<feature type="compositionally biased region" description="Polar residues" evidence="1">
    <location>
        <begin position="327"/>
        <end position="344"/>
    </location>
</feature>
<feature type="compositionally biased region" description="Polar residues" evidence="1">
    <location>
        <begin position="109"/>
        <end position="118"/>
    </location>
</feature>
<feature type="compositionally biased region" description="Basic and acidic residues" evidence="1">
    <location>
        <begin position="310"/>
        <end position="326"/>
    </location>
</feature>
<evidence type="ECO:0000313" key="2">
    <source>
        <dbReference type="EMBL" id="KUJ06486.1"/>
    </source>
</evidence>
<feature type="region of interest" description="Disordered" evidence="1">
    <location>
        <begin position="299"/>
        <end position="377"/>
    </location>
</feature>
<dbReference type="EMBL" id="KQ947446">
    <property type="protein sequence ID" value="KUJ06486.1"/>
    <property type="molecule type" value="Genomic_DNA"/>
</dbReference>
<feature type="region of interest" description="Disordered" evidence="1">
    <location>
        <begin position="69"/>
        <end position="178"/>
    </location>
</feature>
<dbReference type="RefSeq" id="XP_018060841.1">
    <property type="nucleotide sequence ID" value="XM_018220984.1"/>
</dbReference>
<evidence type="ECO:0000256" key="1">
    <source>
        <dbReference type="SAM" id="MobiDB-lite"/>
    </source>
</evidence>
<feature type="region of interest" description="Disordered" evidence="1">
    <location>
        <begin position="243"/>
        <end position="287"/>
    </location>
</feature>
<feature type="compositionally biased region" description="Polar residues" evidence="1">
    <location>
        <begin position="300"/>
        <end position="309"/>
    </location>
</feature>
<dbReference type="KEGG" id="psco:LY89DRAFT_743810"/>
<sequence>MGDIGSADLGDRQPIPYLWDEPHVVYKPMTPRGKLPSSDCPYGLFDISMAFPKRTTMVAHERRVIASYKAHDEEARPQRPRAAPPPRGSPSRRGGRASAARAISGVMASRSSVSPTRRMSTRNRTGRPSSRSRGRGQGSSFASSSGEPSKRRRTRLTSSTLRERTQETFGTPNPGEFFAMRPKWLSDFRSGGTAQKTSDIAPLGESSSTPETLQAMISAWLSNSALGQGALEAFATAPLGEFSNRPEASRARTKTRLPDSPLRGKGQEASAAVSLGESSSRPKTSLPTILGYGQIEAEASTAQEATPTESLRRTRLPDSPLKERTQESSATAPQGAFSSRSEASPATVVGDDEAESSTARNPLPGKSLGRLEGSPATIVGDNQKKAATSAPPARAPPVPQRYANLSALSPPWAAVHEPGHLSDLGLVATQYEILRNTPADQSLSSSSKKIKMVATKTGNAPPIKLLSTAILREYLEDS</sequence>
<feature type="compositionally biased region" description="Low complexity" evidence="1">
    <location>
        <begin position="89"/>
        <end position="102"/>
    </location>
</feature>